<dbReference type="OrthoDB" id="245563at2759"/>
<dbReference type="GO" id="GO:0046872">
    <property type="term" value="F:metal ion binding"/>
    <property type="evidence" value="ECO:0007669"/>
    <property type="project" value="UniProtKB-KW"/>
</dbReference>
<dbReference type="Gene3D" id="3.30.420.10">
    <property type="entry name" value="Ribonuclease H-like superfamily/Ribonuclease H"/>
    <property type="match status" value="1"/>
</dbReference>
<evidence type="ECO:0000256" key="4">
    <source>
        <dbReference type="ARBA" id="ARBA00022722"/>
    </source>
</evidence>
<feature type="domain" description="RNase H type-1" evidence="8">
    <location>
        <begin position="59"/>
        <end position="216"/>
    </location>
</feature>
<dbReference type="InterPro" id="IPR036397">
    <property type="entry name" value="RNaseH_sf"/>
</dbReference>
<evidence type="ECO:0000256" key="5">
    <source>
        <dbReference type="ARBA" id="ARBA00022723"/>
    </source>
</evidence>
<comment type="catalytic activity">
    <reaction evidence="1">
        <text>Endonucleolytic cleavage to 5'-phosphomonoester.</text>
        <dbReference type="EC" id="3.1.26.4"/>
    </reaction>
</comment>
<dbReference type="CDD" id="cd13934">
    <property type="entry name" value="RNase_H_Dikarya_like"/>
    <property type="match status" value="1"/>
</dbReference>
<dbReference type="PANTHER" id="PTHR10642">
    <property type="entry name" value="RIBONUCLEASE H1"/>
    <property type="match status" value="1"/>
</dbReference>
<dbReference type="InterPro" id="IPR050092">
    <property type="entry name" value="RNase_H"/>
</dbReference>
<keyword evidence="7" id="KW-0378">Hydrolase</keyword>
<dbReference type="GO" id="GO:0003676">
    <property type="term" value="F:nucleic acid binding"/>
    <property type="evidence" value="ECO:0007669"/>
    <property type="project" value="InterPro"/>
</dbReference>
<dbReference type="AlphaFoldDB" id="A0A7U2FEL3"/>
<protein>
    <recommendedName>
        <fullName evidence="3">ribonuclease H</fullName>
        <ecNumber evidence="3">3.1.26.4</ecNumber>
    </recommendedName>
</protein>
<proteinExistence type="inferred from homology"/>
<dbReference type="PROSITE" id="PS50879">
    <property type="entry name" value="RNASE_H_1"/>
    <property type="match status" value="1"/>
</dbReference>
<reference evidence="10" key="1">
    <citation type="journal article" date="2021" name="BMC Genomics">
        <title>Chromosome-level genome assembly and manually-curated proteome of model necrotroph Parastagonospora nodorum Sn15 reveals a genome-wide trove of candidate effector homologs, and redundancy of virulence-related functions within an accessory chromosome.</title>
        <authorList>
            <person name="Bertazzoni S."/>
            <person name="Jones D.A.B."/>
            <person name="Phan H.T."/>
            <person name="Tan K.-C."/>
            <person name="Hane J.K."/>
        </authorList>
    </citation>
    <scope>NUCLEOTIDE SEQUENCE [LARGE SCALE GENOMIC DNA]</scope>
    <source>
        <strain evidence="10">SN15 / ATCC MYA-4574 / FGSC 10173)</strain>
    </source>
</reference>
<dbReference type="EC" id="3.1.26.4" evidence="3"/>
<keyword evidence="10" id="KW-1185">Reference proteome</keyword>
<dbReference type="InterPro" id="IPR002156">
    <property type="entry name" value="RNaseH_domain"/>
</dbReference>
<dbReference type="InterPro" id="IPR012337">
    <property type="entry name" value="RNaseH-like_sf"/>
</dbReference>
<dbReference type="KEGG" id="pno:SNOG_13731"/>
<evidence type="ECO:0000313" key="10">
    <source>
        <dbReference type="Proteomes" id="UP000663193"/>
    </source>
</evidence>
<dbReference type="Proteomes" id="UP000663193">
    <property type="component" value="Chromosome 16"/>
</dbReference>
<organism evidence="9 10">
    <name type="scientific">Phaeosphaeria nodorum (strain SN15 / ATCC MYA-4574 / FGSC 10173)</name>
    <name type="common">Glume blotch fungus</name>
    <name type="synonym">Parastagonospora nodorum</name>
    <dbReference type="NCBI Taxonomy" id="321614"/>
    <lineage>
        <taxon>Eukaryota</taxon>
        <taxon>Fungi</taxon>
        <taxon>Dikarya</taxon>
        <taxon>Ascomycota</taxon>
        <taxon>Pezizomycotina</taxon>
        <taxon>Dothideomycetes</taxon>
        <taxon>Pleosporomycetidae</taxon>
        <taxon>Pleosporales</taxon>
        <taxon>Pleosporineae</taxon>
        <taxon>Phaeosphaeriaceae</taxon>
        <taxon>Parastagonospora</taxon>
    </lineage>
</organism>
<sequence length="225" mass="25113">MGEQIIKHRAFDLCPTMAAWPIHECVKECPDCEDFLLWCCGCNNKYYDLPESQKPTRPCHHFRIVFTDGACTHNGNPRARAGAGVAYGNNDLSQLSIPITDDEDHFPLRSNQRAELYAARLGLAFLAEAAHINTQEASGKPKNKLADWIIATDSEYVVKGMTEWLPKGTKPLNLDLFLALDSEMKKHEANNTRIGLWWVPREFNKVADGLAKKAAIDGDLASAFP</sequence>
<dbReference type="EMBL" id="CP069038">
    <property type="protein sequence ID" value="QRD03867.1"/>
    <property type="molecule type" value="Genomic_DNA"/>
</dbReference>
<evidence type="ECO:0000313" key="9">
    <source>
        <dbReference type="EMBL" id="QRD03867.1"/>
    </source>
</evidence>
<evidence type="ECO:0000259" key="8">
    <source>
        <dbReference type="PROSITE" id="PS50879"/>
    </source>
</evidence>
<dbReference type="GO" id="GO:0004523">
    <property type="term" value="F:RNA-DNA hybrid ribonuclease activity"/>
    <property type="evidence" value="ECO:0007669"/>
    <property type="project" value="UniProtKB-EC"/>
</dbReference>
<keyword evidence="4" id="KW-0540">Nuclease</keyword>
<dbReference type="OMA" id="VGFWHIP"/>
<gene>
    <name evidence="9" type="ORF">JI435_137310</name>
</gene>
<dbReference type="SUPFAM" id="SSF53098">
    <property type="entry name" value="Ribonuclease H-like"/>
    <property type="match status" value="1"/>
</dbReference>
<evidence type="ECO:0000256" key="7">
    <source>
        <dbReference type="ARBA" id="ARBA00022801"/>
    </source>
</evidence>
<evidence type="ECO:0000256" key="3">
    <source>
        <dbReference type="ARBA" id="ARBA00012180"/>
    </source>
</evidence>
<evidence type="ECO:0000256" key="6">
    <source>
        <dbReference type="ARBA" id="ARBA00022759"/>
    </source>
</evidence>
<dbReference type="Pfam" id="PF00075">
    <property type="entry name" value="RNase_H"/>
    <property type="match status" value="1"/>
</dbReference>
<keyword evidence="5" id="KW-0479">Metal-binding</keyword>
<evidence type="ECO:0000256" key="2">
    <source>
        <dbReference type="ARBA" id="ARBA00005300"/>
    </source>
</evidence>
<name>A0A7U2FEL3_PHANO</name>
<dbReference type="VEuPathDB" id="FungiDB:JI435_137310"/>
<accession>A0A7U2FEL3</accession>
<comment type="similarity">
    <text evidence="2">Belongs to the RNase H family.</text>
</comment>
<keyword evidence="6" id="KW-0255">Endonuclease</keyword>
<dbReference type="PANTHER" id="PTHR10642:SF26">
    <property type="entry name" value="RIBONUCLEASE H1"/>
    <property type="match status" value="1"/>
</dbReference>
<dbReference type="RefSeq" id="XP_001803938.1">
    <property type="nucleotide sequence ID" value="XM_001803886.1"/>
</dbReference>
<evidence type="ECO:0000256" key="1">
    <source>
        <dbReference type="ARBA" id="ARBA00000077"/>
    </source>
</evidence>